<proteinExistence type="predicted"/>
<evidence type="ECO:0000256" key="1">
    <source>
        <dbReference type="SAM" id="MobiDB-lite"/>
    </source>
</evidence>
<evidence type="ECO:0000313" key="2">
    <source>
        <dbReference type="EMBL" id="KAJ7039931.1"/>
    </source>
</evidence>
<feature type="compositionally biased region" description="Pro residues" evidence="1">
    <location>
        <begin position="30"/>
        <end position="41"/>
    </location>
</feature>
<dbReference type="AlphaFoldDB" id="A0AAD6T529"/>
<dbReference type="PRINTS" id="PR01217">
    <property type="entry name" value="PRICHEXTENSN"/>
</dbReference>
<comment type="caution">
    <text evidence="2">The sequence shown here is derived from an EMBL/GenBank/DDBJ whole genome shotgun (WGS) entry which is preliminary data.</text>
</comment>
<dbReference type="Proteomes" id="UP001218188">
    <property type="component" value="Unassembled WGS sequence"/>
</dbReference>
<dbReference type="EMBL" id="JARJCM010000025">
    <property type="protein sequence ID" value="KAJ7039931.1"/>
    <property type="molecule type" value="Genomic_DNA"/>
</dbReference>
<sequence>MNHPYSSAASFIYPNEVRVPQKHERKDLPRPLPPLPLPAPPKARHPSSSTSSLPLNPPAYEESGWLSEDPYKKSPVSSISLSPVPPPVPPHANVSPLGPDAALGEYAHSAPLRPQRGPNFKPPPPPPAVHTGKRDSDLWSVRSVGSVKFRARITKLYRKRTTSTTTAPDAFPDPPTPKRRDSGPVSEWVDDEDDEDYEDARANSRSSGTKAKPPMKGPHAAWRTKGPPSAWPPTKPGVVIRYEGEDESEALRRRRLKDKKHDEWRKRMIDRFSL</sequence>
<reference evidence="2" key="1">
    <citation type="submission" date="2023-03" db="EMBL/GenBank/DDBJ databases">
        <title>Massive genome expansion in bonnet fungi (Mycena s.s.) driven by repeated elements and novel gene families across ecological guilds.</title>
        <authorList>
            <consortium name="Lawrence Berkeley National Laboratory"/>
            <person name="Harder C.B."/>
            <person name="Miyauchi S."/>
            <person name="Viragh M."/>
            <person name="Kuo A."/>
            <person name="Thoen E."/>
            <person name="Andreopoulos B."/>
            <person name="Lu D."/>
            <person name="Skrede I."/>
            <person name="Drula E."/>
            <person name="Henrissat B."/>
            <person name="Morin E."/>
            <person name="Kohler A."/>
            <person name="Barry K."/>
            <person name="LaButti K."/>
            <person name="Morin E."/>
            <person name="Salamov A."/>
            <person name="Lipzen A."/>
            <person name="Mereny Z."/>
            <person name="Hegedus B."/>
            <person name="Baldrian P."/>
            <person name="Stursova M."/>
            <person name="Weitz H."/>
            <person name="Taylor A."/>
            <person name="Grigoriev I.V."/>
            <person name="Nagy L.G."/>
            <person name="Martin F."/>
            <person name="Kauserud H."/>
        </authorList>
    </citation>
    <scope>NUCLEOTIDE SEQUENCE</scope>
    <source>
        <strain evidence="2">CBHHK200</strain>
    </source>
</reference>
<gene>
    <name evidence="2" type="ORF">C8F04DRAFT_282936</name>
</gene>
<name>A0AAD6T529_9AGAR</name>
<organism evidence="2 3">
    <name type="scientific">Mycena alexandri</name>
    <dbReference type="NCBI Taxonomy" id="1745969"/>
    <lineage>
        <taxon>Eukaryota</taxon>
        <taxon>Fungi</taxon>
        <taxon>Dikarya</taxon>
        <taxon>Basidiomycota</taxon>
        <taxon>Agaricomycotina</taxon>
        <taxon>Agaricomycetes</taxon>
        <taxon>Agaricomycetidae</taxon>
        <taxon>Agaricales</taxon>
        <taxon>Marasmiineae</taxon>
        <taxon>Mycenaceae</taxon>
        <taxon>Mycena</taxon>
    </lineage>
</organism>
<evidence type="ECO:0000313" key="3">
    <source>
        <dbReference type="Proteomes" id="UP001218188"/>
    </source>
</evidence>
<feature type="compositionally biased region" description="Basic and acidic residues" evidence="1">
    <location>
        <begin position="19"/>
        <end position="29"/>
    </location>
</feature>
<keyword evidence="3" id="KW-1185">Reference proteome</keyword>
<feature type="compositionally biased region" description="Basic residues" evidence="1">
    <location>
        <begin position="149"/>
        <end position="161"/>
    </location>
</feature>
<feature type="region of interest" description="Disordered" evidence="1">
    <location>
        <begin position="1"/>
        <end position="236"/>
    </location>
</feature>
<accession>A0AAD6T529</accession>
<feature type="compositionally biased region" description="Acidic residues" evidence="1">
    <location>
        <begin position="188"/>
        <end position="198"/>
    </location>
</feature>
<protein>
    <submittedName>
        <fullName evidence="2">Uncharacterized protein</fullName>
    </submittedName>
</protein>